<feature type="non-terminal residue" evidence="1">
    <location>
        <position position="68"/>
    </location>
</feature>
<accession>A0AAV1STT9</accession>
<protein>
    <submittedName>
        <fullName evidence="1">Uncharacterized protein</fullName>
    </submittedName>
</protein>
<evidence type="ECO:0000313" key="1">
    <source>
        <dbReference type="EMBL" id="CAK7356104.1"/>
    </source>
</evidence>
<dbReference type="Proteomes" id="UP001314170">
    <property type="component" value="Unassembled WGS sequence"/>
</dbReference>
<dbReference type="EMBL" id="CAWUPB010001197">
    <property type="protein sequence ID" value="CAK7356104.1"/>
    <property type="molecule type" value="Genomic_DNA"/>
</dbReference>
<evidence type="ECO:0000313" key="2">
    <source>
        <dbReference type="Proteomes" id="UP001314170"/>
    </source>
</evidence>
<sequence>MSPLVDMPQHRLIKILIFARIILVKLLPTSMNTRSESIDKSLMSDIFFNIVRMMGGEKGEEGTRATKD</sequence>
<proteinExistence type="predicted"/>
<name>A0AAV1STT9_9ROSI</name>
<dbReference type="AlphaFoldDB" id="A0AAV1STT9"/>
<reference evidence="1 2" key="1">
    <citation type="submission" date="2024-01" db="EMBL/GenBank/DDBJ databases">
        <authorList>
            <person name="Waweru B."/>
        </authorList>
    </citation>
    <scope>NUCLEOTIDE SEQUENCE [LARGE SCALE GENOMIC DNA]</scope>
</reference>
<keyword evidence="2" id="KW-1185">Reference proteome</keyword>
<organism evidence="1 2">
    <name type="scientific">Dovyalis caffra</name>
    <dbReference type="NCBI Taxonomy" id="77055"/>
    <lineage>
        <taxon>Eukaryota</taxon>
        <taxon>Viridiplantae</taxon>
        <taxon>Streptophyta</taxon>
        <taxon>Embryophyta</taxon>
        <taxon>Tracheophyta</taxon>
        <taxon>Spermatophyta</taxon>
        <taxon>Magnoliopsida</taxon>
        <taxon>eudicotyledons</taxon>
        <taxon>Gunneridae</taxon>
        <taxon>Pentapetalae</taxon>
        <taxon>rosids</taxon>
        <taxon>fabids</taxon>
        <taxon>Malpighiales</taxon>
        <taxon>Salicaceae</taxon>
        <taxon>Flacourtieae</taxon>
        <taxon>Dovyalis</taxon>
    </lineage>
</organism>
<comment type="caution">
    <text evidence="1">The sequence shown here is derived from an EMBL/GenBank/DDBJ whole genome shotgun (WGS) entry which is preliminary data.</text>
</comment>
<gene>
    <name evidence="1" type="ORF">DCAF_LOCUS26373</name>
</gene>